<evidence type="ECO:0000313" key="1">
    <source>
        <dbReference type="EMBL" id="CAE7832960.1"/>
    </source>
</evidence>
<organism evidence="1 2">
    <name type="scientific">Symbiodinium necroappetens</name>
    <dbReference type="NCBI Taxonomy" id="1628268"/>
    <lineage>
        <taxon>Eukaryota</taxon>
        <taxon>Sar</taxon>
        <taxon>Alveolata</taxon>
        <taxon>Dinophyceae</taxon>
        <taxon>Suessiales</taxon>
        <taxon>Symbiodiniaceae</taxon>
        <taxon>Symbiodinium</taxon>
    </lineage>
</organism>
<dbReference type="EMBL" id="CAJNJA010048695">
    <property type="protein sequence ID" value="CAE7832960.1"/>
    <property type="molecule type" value="Genomic_DNA"/>
</dbReference>
<name>A0A812ZKN9_9DINO</name>
<dbReference type="Proteomes" id="UP000601435">
    <property type="component" value="Unassembled WGS sequence"/>
</dbReference>
<feature type="non-terminal residue" evidence="1">
    <location>
        <position position="1"/>
    </location>
</feature>
<protein>
    <submittedName>
        <fullName evidence="1">Uncharacterized protein</fullName>
    </submittedName>
</protein>
<dbReference type="AlphaFoldDB" id="A0A812ZKN9"/>
<sequence>MNLQACESRIRISKEQALKGKKVWAQIPVKAMSLPPHNFSEINQDLSANCKSGTAFFDAPIPGADPGLLSKKAPATQSAPLKADVLRAHDRLKDSMSQIAAN</sequence>
<accession>A0A812ZKN9</accession>
<reference evidence="1" key="1">
    <citation type="submission" date="2021-02" db="EMBL/GenBank/DDBJ databases">
        <authorList>
            <person name="Dougan E. K."/>
            <person name="Rhodes N."/>
            <person name="Thang M."/>
            <person name="Chan C."/>
        </authorList>
    </citation>
    <scope>NUCLEOTIDE SEQUENCE</scope>
</reference>
<gene>
    <name evidence="1" type="ORF">SNEC2469_LOCUS24942</name>
</gene>
<keyword evidence="2" id="KW-1185">Reference proteome</keyword>
<evidence type="ECO:0000313" key="2">
    <source>
        <dbReference type="Proteomes" id="UP000601435"/>
    </source>
</evidence>
<comment type="caution">
    <text evidence="1">The sequence shown here is derived from an EMBL/GenBank/DDBJ whole genome shotgun (WGS) entry which is preliminary data.</text>
</comment>
<proteinExistence type="predicted"/>